<gene>
    <name evidence="1" type="ORF">FGO68_gene389</name>
</gene>
<sequence length="86" mass="10021">MNIPKCGKLLWPSIQRDKKQAYQWHLQQQHLEKSDYQGISMVIKRGKSEQPEAESHIQTLQIFLASFLYLTQDLRGSMSPQHGPRS</sequence>
<evidence type="ECO:0000313" key="1">
    <source>
        <dbReference type="EMBL" id="TNV71778.1"/>
    </source>
</evidence>
<dbReference type="Proteomes" id="UP000785679">
    <property type="component" value="Unassembled WGS sequence"/>
</dbReference>
<proteinExistence type="predicted"/>
<evidence type="ECO:0000313" key="2">
    <source>
        <dbReference type="Proteomes" id="UP000785679"/>
    </source>
</evidence>
<name>A0A8J8SVD0_HALGN</name>
<keyword evidence="2" id="KW-1185">Reference proteome</keyword>
<protein>
    <submittedName>
        <fullName evidence="1">Uncharacterized protein</fullName>
    </submittedName>
</protein>
<dbReference type="AlphaFoldDB" id="A0A8J8SVD0"/>
<dbReference type="EMBL" id="RRYP01027734">
    <property type="protein sequence ID" value="TNV71778.1"/>
    <property type="molecule type" value="Genomic_DNA"/>
</dbReference>
<comment type="caution">
    <text evidence="1">The sequence shown here is derived from an EMBL/GenBank/DDBJ whole genome shotgun (WGS) entry which is preliminary data.</text>
</comment>
<organism evidence="1 2">
    <name type="scientific">Halteria grandinella</name>
    <dbReference type="NCBI Taxonomy" id="5974"/>
    <lineage>
        <taxon>Eukaryota</taxon>
        <taxon>Sar</taxon>
        <taxon>Alveolata</taxon>
        <taxon>Ciliophora</taxon>
        <taxon>Intramacronucleata</taxon>
        <taxon>Spirotrichea</taxon>
        <taxon>Stichotrichia</taxon>
        <taxon>Sporadotrichida</taxon>
        <taxon>Halteriidae</taxon>
        <taxon>Halteria</taxon>
    </lineage>
</organism>
<accession>A0A8J8SVD0</accession>
<reference evidence="1" key="1">
    <citation type="submission" date="2019-06" db="EMBL/GenBank/DDBJ databases">
        <authorList>
            <person name="Zheng W."/>
        </authorList>
    </citation>
    <scope>NUCLEOTIDE SEQUENCE</scope>
    <source>
        <strain evidence="1">QDHG01</strain>
    </source>
</reference>